<evidence type="ECO:0000313" key="4">
    <source>
        <dbReference type="Proteomes" id="UP000321261"/>
    </source>
</evidence>
<feature type="transmembrane region" description="Helical" evidence="2">
    <location>
        <begin position="359"/>
        <end position="381"/>
    </location>
</feature>
<feature type="transmembrane region" description="Helical" evidence="2">
    <location>
        <begin position="290"/>
        <end position="310"/>
    </location>
</feature>
<feature type="region of interest" description="Disordered" evidence="1">
    <location>
        <begin position="461"/>
        <end position="486"/>
    </location>
</feature>
<feature type="transmembrane region" description="Helical" evidence="2">
    <location>
        <begin position="58"/>
        <end position="78"/>
    </location>
</feature>
<keyword evidence="2" id="KW-0472">Membrane</keyword>
<evidence type="ECO:0000256" key="2">
    <source>
        <dbReference type="SAM" id="Phobius"/>
    </source>
</evidence>
<organism evidence="3 4">
    <name type="scientific">Pseudonocardia hierapolitana</name>
    <dbReference type="NCBI Taxonomy" id="1128676"/>
    <lineage>
        <taxon>Bacteria</taxon>
        <taxon>Bacillati</taxon>
        <taxon>Actinomycetota</taxon>
        <taxon>Actinomycetes</taxon>
        <taxon>Pseudonocardiales</taxon>
        <taxon>Pseudonocardiaceae</taxon>
        <taxon>Pseudonocardia</taxon>
    </lineage>
</organism>
<feature type="transmembrane region" description="Helical" evidence="2">
    <location>
        <begin position="158"/>
        <end position="180"/>
    </location>
</feature>
<feature type="transmembrane region" description="Helical" evidence="2">
    <location>
        <begin position="200"/>
        <end position="217"/>
    </location>
</feature>
<feature type="transmembrane region" description="Helical" evidence="2">
    <location>
        <begin position="129"/>
        <end position="151"/>
    </location>
</feature>
<gene>
    <name evidence="3" type="ORF">FHX44_11267</name>
</gene>
<keyword evidence="2" id="KW-1133">Transmembrane helix</keyword>
<feature type="transmembrane region" description="Helical" evidence="2">
    <location>
        <begin position="390"/>
        <end position="411"/>
    </location>
</feature>
<comment type="caution">
    <text evidence="3">The sequence shown here is derived from an EMBL/GenBank/DDBJ whole genome shotgun (WGS) entry which is preliminary data.</text>
</comment>
<proteinExistence type="predicted"/>
<feature type="transmembrane region" description="Helical" evidence="2">
    <location>
        <begin position="90"/>
        <end position="109"/>
    </location>
</feature>
<feature type="transmembrane region" description="Helical" evidence="2">
    <location>
        <begin position="244"/>
        <end position="265"/>
    </location>
</feature>
<feature type="transmembrane region" description="Helical" evidence="2">
    <location>
        <begin position="431"/>
        <end position="450"/>
    </location>
</feature>
<feature type="transmembrane region" description="Helical" evidence="2">
    <location>
        <begin position="317"/>
        <end position="333"/>
    </location>
</feature>
<name>A0A561SHR7_9PSEU</name>
<feature type="compositionally biased region" description="Basic and acidic residues" evidence="1">
    <location>
        <begin position="462"/>
        <end position="473"/>
    </location>
</feature>
<dbReference type="AlphaFoldDB" id="A0A561SHR7"/>
<dbReference type="EMBL" id="VIWU01000001">
    <property type="protein sequence ID" value="TWF74387.1"/>
    <property type="molecule type" value="Genomic_DNA"/>
</dbReference>
<accession>A0A561SHR7</accession>
<reference evidence="3 4" key="1">
    <citation type="submission" date="2019-06" db="EMBL/GenBank/DDBJ databases">
        <title>Sequencing the genomes of 1000 actinobacteria strains.</title>
        <authorList>
            <person name="Klenk H.-P."/>
        </authorList>
    </citation>
    <scope>NUCLEOTIDE SEQUENCE [LARGE SCALE GENOMIC DNA]</scope>
    <source>
        <strain evidence="3 4">DSM 45671</strain>
    </source>
</reference>
<sequence>MIDFGARRLPFHPVGMVLIISTVLTGVSLAVATAGPDRDARTELARWLDALGENTLPAWWSTTLLITVALVFAVTGAAARAGAVAGAGAWFTAAGIVGAFSLAELSGVHRRLGGIGRLVLGEEALTRNWFTTAAVLVPVLAGVLILLAARVGAPSGRLMVGGGVVLLVSAVAGAFLAALLGGHAEPAAVIVAHLGELGGNVGAALMAAAAGRALVLVRHRDGLAVRHRAAVPGSEAVPMRPTAVWWWLGGVSVALTLLSLGFVLADPAHPAWRALRLFVDVLVEHNLPTWWSVALLATAALAHFATFVVARNAGAPGAAYWLVTAAVLAFLSLDDQSQLHERSEELGRLVVAETGDFPFYWLIPGTLAGLGVAVAVTMLAVRVHARARALLIGGIGLMLAAGLGLEVVQGMFMAAGNEGIGFVMGYHVEELAEGVGVILLIGAAAAMTRLSRDGGLSLTYADHPERSDRRKSDAGVPGPISAGTGG</sequence>
<evidence type="ECO:0000313" key="3">
    <source>
        <dbReference type="EMBL" id="TWF74387.1"/>
    </source>
</evidence>
<keyword evidence="2" id="KW-0812">Transmembrane</keyword>
<evidence type="ECO:0000256" key="1">
    <source>
        <dbReference type="SAM" id="MobiDB-lite"/>
    </source>
</evidence>
<protein>
    <submittedName>
        <fullName evidence="3">Uncharacterized protein</fullName>
    </submittedName>
</protein>
<keyword evidence="4" id="KW-1185">Reference proteome</keyword>
<dbReference type="Proteomes" id="UP000321261">
    <property type="component" value="Unassembled WGS sequence"/>
</dbReference>